<dbReference type="AlphaFoldDB" id="A0A136J846"/>
<sequence>MQSLDVRGAAMNDGPVDDGDSVVKPSILGPSDPQDLVMVPNFAALGVDDLSLGTFPASSSKPLRFVHSASDPLVVHDFSMMDADDEMLSTPLMFRNLLAQPPPRPVTRSMTKDNLAVLLPGEDDSVKAKLRASVKSRVRPRLVENFEDSRSINHDGEVDMHGEPSSRPKRSKSSLRKSSANKRARRSRGSTEATWSSREPTPVDNVISKVTSGRVRKRSAATPASASRHPRRSARLAKPLTDFHMFGQLPRELQIMVWEAAIEPRVVYLRNRSRPGLFGGSFNGKVQNKQPKWFLACQTSWYVAQLHYQPMFKVIPAYSYHVEDNKHIQAMDVNSDIVLLEPCCPGCRAYSCTRHQFQGQDRERVRFIAVQVESPQLMENASPCWLTISLSWPNVETIYMTRTSVVGDDETPKALIRVSEDAHEQRLYKRFVQWKKAEGAHNKIRHIEFVAVVNREEGKFQERYHDVPGRKTGMQSDIVVG</sequence>
<reference evidence="4" key="1">
    <citation type="submission" date="2016-02" db="EMBL/GenBank/DDBJ databases">
        <title>Draft genome sequence of Microdochium bolleyi, a fungal endophyte of beachgrass.</title>
        <authorList>
            <consortium name="DOE Joint Genome Institute"/>
            <person name="David A.S."/>
            <person name="May G."/>
            <person name="Haridas S."/>
            <person name="Lim J."/>
            <person name="Wang M."/>
            <person name="Labutti K."/>
            <person name="Lipzen A."/>
            <person name="Barry K."/>
            <person name="Grigoriev I.V."/>
        </authorList>
    </citation>
    <scope>NUCLEOTIDE SEQUENCE [LARGE SCALE GENOMIC DNA]</scope>
    <source>
        <strain evidence="4">J235TASD1</strain>
    </source>
</reference>
<accession>A0A136J846</accession>
<protein>
    <recommendedName>
        <fullName evidence="2">2EXR domain-containing protein</fullName>
    </recommendedName>
</protein>
<keyword evidence="4" id="KW-1185">Reference proteome</keyword>
<dbReference type="PANTHER" id="PTHR35910:SF1">
    <property type="entry name" value="2EXR DOMAIN-CONTAINING PROTEIN"/>
    <property type="match status" value="1"/>
</dbReference>
<organism evidence="3 4">
    <name type="scientific">Microdochium bolleyi</name>
    <dbReference type="NCBI Taxonomy" id="196109"/>
    <lineage>
        <taxon>Eukaryota</taxon>
        <taxon>Fungi</taxon>
        <taxon>Dikarya</taxon>
        <taxon>Ascomycota</taxon>
        <taxon>Pezizomycotina</taxon>
        <taxon>Sordariomycetes</taxon>
        <taxon>Xylariomycetidae</taxon>
        <taxon>Xylariales</taxon>
        <taxon>Microdochiaceae</taxon>
        <taxon>Microdochium</taxon>
    </lineage>
</organism>
<name>A0A136J846_9PEZI</name>
<dbReference type="PANTHER" id="PTHR35910">
    <property type="entry name" value="2EXR DOMAIN-CONTAINING PROTEIN"/>
    <property type="match status" value="1"/>
</dbReference>
<dbReference type="Pfam" id="PF20150">
    <property type="entry name" value="2EXR"/>
    <property type="match status" value="1"/>
</dbReference>
<feature type="region of interest" description="Disordered" evidence="1">
    <location>
        <begin position="1"/>
        <end position="23"/>
    </location>
</feature>
<dbReference type="InParanoid" id="A0A136J846"/>
<evidence type="ECO:0000313" key="3">
    <source>
        <dbReference type="EMBL" id="KXJ93321.1"/>
    </source>
</evidence>
<feature type="region of interest" description="Disordered" evidence="1">
    <location>
        <begin position="149"/>
        <end position="234"/>
    </location>
</feature>
<feature type="domain" description="2EXR" evidence="2">
    <location>
        <begin position="243"/>
        <end position="324"/>
    </location>
</feature>
<evidence type="ECO:0000256" key="1">
    <source>
        <dbReference type="SAM" id="MobiDB-lite"/>
    </source>
</evidence>
<feature type="compositionally biased region" description="Basic residues" evidence="1">
    <location>
        <begin position="167"/>
        <end position="188"/>
    </location>
</feature>
<dbReference type="OrthoDB" id="3473305at2759"/>
<gene>
    <name evidence="3" type="ORF">Micbo1qcDRAFT_54736</name>
</gene>
<evidence type="ECO:0000313" key="4">
    <source>
        <dbReference type="Proteomes" id="UP000070501"/>
    </source>
</evidence>
<evidence type="ECO:0000259" key="2">
    <source>
        <dbReference type="Pfam" id="PF20150"/>
    </source>
</evidence>
<dbReference type="InterPro" id="IPR045518">
    <property type="entry name" value="2EXR"/>
</dbReference>
<dbReference type="EMBL" id="KQ964248">
    <property type="protein sequence ID" value="KXJ93321.1"/>
    <property type="molecule type" value="Genomic_DNA"/>
</dbReference>
<dbReference type="Proteomes" id="UP000070501">
    <property type="component" value="Unassembled WGS sequence"/>
</dbReference>
<feature type="compositionally biased region" description="Basic and acidic residues" evidence="1">
    <location>
        <begin position="149"/>
        <end position="166"/>
    </location>
</feature>
<proteinExistence type="predicted"/>